<evidence type="ECO:0000313" key="16">
    <source>
        <dbReference type="EMBL" id="WVW81362.1"/>
    </source>
</evidence>
<evidence type="ECO:0000256" key="11">
    <source>
        <dbReference type="PROSITE-ProRule" id="PRU00023"/>
    </source>
</evidence>
<keyword evidence="12 15" id="KW-0808">Transferase</keyword>
<dbReference type="Proteomes" id="UP000092730">
    <property type="component" value="Chromosome 2"/>
</dbReference>
<evidence type="ECO:0000256" key="4">
    <source>
        <dbReference type="ARBA" id="ARBA00022737"/>
    </source>
</evidence>
<feature type="repeat" description="ANK" evidence="11">
    <location>
        <begin position="100"/>
        <end position="132"/>
    </location>
</feature>
<dbReference type="RefSeq" id="XP_019048285.1">
    <property type="nucleotide sequence ID" value="XM_019188723.1"/>
</dbReference>
<comment type="catalytic activity">
    <reaction evidence="10 12">
        <text>L-cysteinyl-[protein] + hexadecanoyl-CoA = S-hexadecanoyl-L-cysteinyl-[protein] + CoA</text>
        <dbReference type="Rhea" id="RHEA:36683"/>
        <dbReference type="Rhea" id="RHEA-COMP:10131"/>
        <dbReference type="Rhea" id="RHEA-COMP:11032"/>
        <dbReference type="ChEBI" id="CHEBI:29950"/>
        <dbReference type="ChEBI" id="CHEBI:57287"/>
        <dbReference type="ChEBI" id="CHEBI:57379"/>
        <dbReference type="ChEBI" id="CHEBI:74151"/>
        <dbReference type="EC" id="2.3.1.225"/>
    </reaction>
</comment>
<evidence type="ECO:0000256" key="9">
    <source>
        <dbReference type="ARBA" id="ARBA00023288"/>
    </source>
</evidence>
<evidence type="ECO:0000313" key="15">
    <source>
        <dbReference type="EMBL" id="OCF27215.1"/>
    </source>
</evidence>
<evidence type="ECO:0000256" key="3">
    <source>
        <dbReference type="ARBA" id="ARBA00022692"/>
    </source>
</evidence>
<protein>
    <recommendedName>
        <fullName evidence="12">Palmitoyltransferase</fullName>
        <ecNumber evidence="12">2.3.1.225</ecNumber>
    </recommendedName>
</protein>
<feature type="transmembrane region" description="Helical" evidence="12">
    <location>
        <begin position="397"/>
        <end position="415"/>
    </location>
</feature>
<dbReference type="SUPFAM" id="SSF48403">
    <property type="entry name" value="Ankyrin repeat"/>
    <property type="match status" value="1"/>
</dbReference>
<evidence type="ECO:0000256" key="2">
    <source>
        <dbReference type="ARBA" id="ARBA00010104"/>
    </source>
</evidence>
<reference evidence="15" key="3">
    <citation type="submission" date="2014-01" db="EMBL/GenBank/DDBJ databases">
        <title>Evolution of pathogenesis and genome organization in the Tremellales.</title>
        <authorList>
            <person name="Cuomo C."/>
            <person name="Litvintseva A."/>
            <person name="Heitman J."/>
            <person name="Chen Y."/>
            <person name="Sun S."/>
            <person name="Springer D."/>
            <person name="Dromer F."/>
            <person name="Young S."/>
            <person name="Zeng Q."/>
            <person name="Chapman S."/>
            <person name="Gujja S."/>
            <person name="Saif S."/>
            <person name="Birren B."/>
        </authorList>
    </citation>
    <scope>NUCLEOTIDE SEQUENCE</scope>
    <source>
        <strain evidence="15">CBS 10118</strain>
    </source>
</reference>
<reference evidence="16" key="4">
    <citation type="submission" date="2024-02" db="EMBL/GenBank/DDBJ databases">
        <title>Comparative genomics of Cryptococcus and Kwoniella reveals pathogenesis evolution and contrasting modes of karyotype evolution via chromosome fusion or intercentromeric recombination.</title>
        <authorList>
            <person name="Coelho M.A."/>
            <person name="David-Palma M."/>
            <person name="Shea T."/>
            <person name="Bowers K."/>
            <person name="McGinley-Smith S."/>
            <person name="Mohammad A.W."/>
            <person name="Gnirke A."/>
            <person name="Yurkov A.M."/>
            <person name="Nowrousian M."/>
            <person name="Sun S."/>
            <person name="Cuomo C.A."/>
            <person name="Heitman J."/>
        </authorList>
    </citation>
    <scope>NUCLEOTIDE SEQUENCE</scope>
    <source>
        <strain evidence="16">CBS 10118</strain>
    </source>
</reference>
<comment type="subcellular location">
    <subcellularLocation>
        <location evidence="1">Membrane</location>
        <topology evidence="1">Multi-pass membrane protein</topology>
    </subcellularLocation>
</comment>
<keyword evidence="7 12" id="KW-0472">Membrane</keyword>
<dbReference type="Gene3D" id="1.25.40.20">
    <property type="entry name" value="Ankyrin repeat-containing domain"/>
    <property type="match status" value="3"/>
</dbReference>
<comment type="domain">
    <text evidence="12">The DHHC domain is required for palmitoyltransferase activity.</text>
</comment>
<feature type="repeat" description="ANK" evidence="11">
    <location>
        <begin position="134"/>
        <end position="166"/>
    </location>
</feature>
<dbReference type="InterPro" id="IPR036770">
    <property type="entry name" value="Ankyrin_rpt-contain_sf"/>
</dbReference>
<reference evidence="16" key="2">
    <citation type="submission" date="2013-07" db="EMBL/GenBank/DDBJ databases">
        <authorList>
            <consortium name="The Broad Institute Genome Sequencing Platform"/>
            <person name="Cuomo C."/>
            <person name="Litvintseva A."/>
            <person name="Chen Y."/>
            <person name="Heitman J."/>
            <person name="Sun S."/>
            <person name="Springer D."/>
            <person name="Dromer F."/>
            <person name="Young S.K."/>
            <person name="Zeng Q."/>
            <person name="Gargeya S."/>
            <person name="Fitzgerald M."/>
            <person name="Abouelleil A."/>
            <person name="Alvarado L."/>
            <person name="Berlin A.M."/>
            <person name="Chapman S.B."/>
            <person name="Dewar J."/>
            <person name="Goldberg J."/>
            <person name="Griggs A."/>
            <person name="Gujja S."/>
            <person name="Hansen M."/>
            <person name="Howarth C."/>
            <person name="Imamovic A."/>
            <person name="Larimer J."/>
            <person name="McCowan C."/>
            <person name="Murphy C."/>
            <person name="Pearson M."/>
            <person name="Priest M."/>
            <person name="Roberts A."/>
            <person name="Saif S."/>
            <person name="Shea T."/>
            <person name="Sykes S."/>
            <person name="Wortman J."/>
            <person name="Nusbaum C."/>
            <person name="Birren B."/>
        </authorList>
    </citation>
    <scope>NUCLEOTIDE SEQUENCE</scope>
    <source>
        <strain evidence="16">CBS 10118</strain>
    </source>
</reference>
<proteinExistence type="inferred from homology"/>
<evidence type="ECO:0000256" key="6">
    <source>
        <dbReference type="ARBA" id="ARBA00023043"/>
    </source>
</evidence>
<keyword evidence="12" id="KW-0012">Acyltransferase</keyword>
<dbReference type="SMART" id="SM00248">
    <property type="entry name" value="ANK"/>
    <property type="match status" value="4"/>
</dbReference>
<dbReference type="InterPro" id="IPR002110">
    <property type="entry name" value="Ankyrin_rpt"/>
</dbReference>
<dbReference type="PROSITE" id="PS50216">
    <property type="entry name" value="DHHC"/>
    <property type="match status" value="1"/>
</dbReference>
<feature type="transmembrane region" description="Helical" evidence="12">
    <location>
        <begin position="333"/>
        <end position="355"/>
    </location>
</feature>
<dbReference type="OrthoDB" id="6781668at2759"/>
<evidence type="ECO:0000256" key="7">
    <source>
        <dbReference type="ARBA" id="ARBA00023136"/>
    </source>
</evidence>
<dbReference type="EC" id="2.3.1.225" evidence="12"/>
<feature type="transmembrane region" description="Helical" evidence="12">
    <location>
        <begin position="307"/>
        <end position="327"/>
    </location>
</feature>
<feature type="repeat" description="ANK" evidence="11">
    <location>
        <begin position="200"/>
        <end position="232"/>
    </location>
</feature>
<dbReference type="EMBL" id="KI894019">
    <property type="protein sequence ID" value="OCF27215.1"/>
    <property type="molecule type" value="Genomic_DNA"/>
</dbReference>
<dbReference type="GeneID" id="30206453"/>
<keyword evidence="17" id="KW-1185">Reference proteome</keyword>
<feature type="region of interest" description="Disordered" evidence="13">
    <location>
        <begin position="1"/>
        <end position="63"/>
    </location>
</feature>
<accession>A0A1B9G854</accession>
<dbReference type="Pfam" id="PF12796">
    <property type="entry name" value="Ank_2"/>
    <property type="match status" value="2"/>
</dbReference>
<dbReference type="Pfam" id="PF01529">
    <property type="entry name" value="DHHC"/>
    <property type="match status" value="1"/>
</dbReference>
<feature type="transmembrane region" description="Helical" evidence="12">
    <location>
        <begin position="367"/>
        <end position="385"/>
    </location>
</feature>
<dbReference type="GO" id="GO:0016020">
    <property type="term" value="C:membrane"/>
    <property type="evidence" value="ECO:0007669"/>
    <property type="project" value="UniProtKB-SubCell"/>
</dbReference>
<evidence type="ECO:0000256" key="1">
    <source>
        <dbReference type="ARBA" id="ARBA00004141"/>
    </source>
</evidence>
<name>A0A1B9G854_9TREE</name>
<dbReference type="PROSITE" id="PS50088">
    <property type="entry name" value="ANK_REPEAT"/>
    <property type="match status" value="4"/>
</dbReference>
<feature type="compositionally biased region" description="Pro residues" evidence="13">
    <location>
        <begin position="651"/>
        <end position="661"/>
    </location>
</feature>
<evidence type="ECO:0000256" key="12">
    <source>
        <dbReference type="RuleBase" id="RU079119"/>
    </source>
</evidence>
<evidence type="ECO:0000256" key="5">
    <source>
        <dbReference type="ARBA" id="ARBA00022989"/>
    </source>
</evidence>
<feature type="region of interest" description="Disordered" evidence="13">
    <location>
        <begin position="623"/>
        <end position="681"/>
    </location>
</feature>
<keyword evidence="4" id="KW-0677">Repeat</keyword>
<keyword evidence="9" id="KW-0449">Lipoprotein</keyword>
<feature type="repeat" description="ANK" evidence="11">
    <location>
        <begin position="233"/>
        <end position="265"/>
    </location>
</feature>
<reference evidence="15" key="1">
    <citation type="submission" date="2013-07" db="EMBL/GenBank/DDBJ databases">
        <title>The Genome Sequence of Cryptococcus bestiolae CBS10118.</title>
        <authorList>
            <consortium name="The Broad Institute Genome Sequencing Platform"/>
            <person name="Cuomo C."/>
            <person name="Litvintseva A."/>
            <person name="Chen Y."/>
            <person name="Heitman J."/>
            <person name="Sun S."/>
            <person name="Springer D."/>
            <person name="Dromer F."/>
            <person name="Young S.K."/>
            <person name="Zeng Q."/>
            <person name="Gargeya S."/>
            <person name="Fitzgerald M."/>
            <person name="Abouelleil A."/>
            <person name="Alvarado L."/>
            <person name="Berlin A.M."/>
            <person name="Chapman S.B."/>
            <person name="Dewar J."/>
            <person name="Goldberg J."/>
            <person name="Griggs A."/>
            <person name="Gujja S."/>
            <person name="Hansen M."/>
            <person name="Howarth C."/>
            <person name="Imamovic A."/>
            <person name="Larimer J."/>
            <person name="McCowan C."/>
            <person name="Murphy C."/>
            <person name="Pearson M."/>
            <person name="Priest M."/>
            <person name="Roberts A."/>
            <person name="Saif S."/>
            <person name="Shea T."/>
            <person name="Sykes S."/>
            <person name="Wortman J."/>
            <person name="Nusbaum C."/>
            <person name="Birren B."/>
        </authorList>
    </citation>
    <scope>NUCLEOTIDE SEQUENCE [LARGE SCALE GENOMIC DNA]</scope>
    <source>
        <strain evidence="15">CBS 10118</strain>
    </source>
</reference>
<dbReference type="PANTHER" id="PTHR24161">
    <property type="entry name" value="ANK_REP_REGION DOMAIN-CONTAINING PROTEIN-RELATED"/>
    <property type="match status" value="1"/>
</dbReference>
<gene>
    <name evidence="15" type="ORF">I302_02054</name>
    <name evidence="16" type="ORF">I302_103353</name>
</gene>
<dbReference type="KEGG" id="kbi:30206453"/>
<dbReference type="PRINTS" id="PR01415">
    <property type="entry name" value="ANKYRIN"/>
</dbReference>
<feature type="transmembrane region" description="Helical" evidence="12">
    <location>
        <begin position="496"/>
        <end position="515"/>
    </location>
</feature>
<evidence type="ECO:0000259" key="14">
    <source>
        <dbReference type="Pfam" id="PF01529"/>
    </source>
</evidence>
<comment type="similarity">
    <text evidence="2">Belongs to the DHHC palmitoyltransferase family. AKR/ZDHHC17 subfamily.</text>
</comment>
<keyword evidence="8" id="KW-0564">Palmitate</keyword>
<feature type="domain" description="Palmitoyltransferase DHHC" evidence="14">
    <location>
        <begin position="449"/>
        <end position="588"/>
    </location>
</feature>
<evidence type="ECO:0000256" key="10">
    <source>
        <dbReference type="ARBA" id="ARBA00048048"/>
    </source>
</evidence>
<dbReference type="VEuPathDB" id="FungiDB:I302_02054"/>
<dbReference type="PANTHER" id="PTHR24161:SF85">
    <property type="entry name" value="PALMITOYLTRANSFERASE HIP14"/>
    <property type="match status" value="1"/>
</dbReference>
<keyword evidence="6 11" id="KW-0040">ANK repeat</keyword>
<dbReference type="InterPro" id="IPR001594">
    <property type="entry name" value="Palmitoyltrfase_DHHC"/>
</dbReference>
<evidence type="ECO:0000256" key="8">
    <source>
        <dbReference type="ARBA" id="ARBA00023139"/>
    </source>
</evidence>
<sequence length="793" mass="86157">MTNPSAPVPDIVTTLASPDSTKGVWNDSTLISDGDPLGGIKEDERNSNEVGRETMREDAAGPSSIHELSIHALAQRGDTPSISSLLRENPSLDLSQRDEQGITPLHWAAINAHMGTCRFLLDNGAEVDAVGGELKATPLQWAARNGHLYVVHLLLSHGADPNILDSQGFNTLHLITHSSAVMPLLYMLHQPVAIDEKDSDGHTSLMWAAYQGDAISVQLLLRHGASVHLQDNAGMTPLHWAAVKGNKVSIKHLLEAGANLDIREESGKTPRDMAEELKGLVPFEKGLEEAGYNSLGMKRYGKLSDRNTTLAIFVLPTLFLGLIFKTFDYFPGYISFPLAIAEFMAMQLTVTHYLLRHIVSEYKVSSSNHFTSIIIASIIWVFYSWSSRLVFGTPGDALTNLIFFVSFAGCSYNLFMAIKSDPGFVPLPINDSEVKEALEDLVDQGRLNGTNFCIECMARKPLRSKHCRTCGRCVAKFDHHCPWIWNCVGYKNHRSFLLFVLFLIAGIVTFDRLTIDYILEKSPEYTPPSEPSPGITVCDISTTLCRAASYDSFLLSVSLWATLQLTWTIVLAISHLWQVGKQMTTFEVSNLGRYGYMGGRGGSSLRDQSGALTKPSQAQAFSVGAAPFPGGASEEAQGPSSAGPEGNFSSFPPPPPPPPPDGTGHGHVHGPGCKHGEGGHGHSHGVGAICKGLGRVVSGSLMNILGLDRFTKGKALGGMKKAGRDQNPFDMGFVQNCTDFWIPSRDIDYTQLYDVPSEGWRAYRRKIAMQRQLGGEGGKGGYVAVGSSADEEV</sequence>
<feature type="transmembrane region" description="Helical" evidence="12">
    <location>
        <begin position="553"/>
        <end position="573"/>
    </location>
</feature>
<dbReference type="AlphaFoldDB" id="A0A1B9G854"/>
<dbReference type="EMBL" id="CP144542">
    <property type="protein sequence ID" value="WVW81362.1"/>
    <property type="molecule type" value="Genomic_DNA"/>
</dbReference>
<keyword evidence="5 12" id="KW-1133">Transmembrane helix</keyword>
<feature type="compositionally biased region" description="Basic and acidic residues" evidence="13">
    <location>
        <begin position="40"/>
        <end position="59"/>
    </location>
</feature>
<evidence type="ECO:0000313" key="17">
    <source>
        <dbReference type="Proteomes" id="UP000092730"/>
    </source>
</evidence>
<keyword evidence="3 12" id="KW-0812">Transmembrane</keyword>
<organism evidence="15">
    <name type="scientific">Kwoniella bestiolae CBS 10118</name>
    <dbReference type="NCBI Taxonomy" id="1296100"/>
    <lineage>
        <taxon>Eukaryota</taxon>
        <taxon>Fungi</taxon>
        <taxon>Dikarya</taxon>
        <taxon>Basidiomycota</taxon>
        <taxon>Agaricomycotina</taxon>
        <taxon>Tremellomycetes</taxon>
        <taxon>Tremellales</taxon>
        <taxon>Cryptococcaceae</taxon>
        <taxon>Kwoniella</taxon>
    </lineage>
</organism>
<dbReference type="STRING" id="1296100.A0A1B9G854"/>
<evidence type="ECO:0000256" key="13">
    <source>
        <dbReference type="SAM" id="MobiDB-lite"/>
    </source>
</evidence>
<dbReference type="GO" id="GO:0019706">
    <property type="term" value="F:protein-cysteine S-palmitoyltransferase activity"/>
    <property type="evidence" value="ECO:0007669"/>
    <property type="project" value="UniProtKB-EC"/>
</dbReference>
<dbReference type="PROSITE" id="PS50297">
    <property type="entry name" value="ANK_REP_REGION"/>
    <property type="match status" value="4"/>
</dbReference>